<dbReference type="GO" id="GO:0046872">
    <property type="term" value="F:metal ion binding"/>
    <property type="evidence" value="ECO:0007669"/>
    <property type="project" value="InterPro"/>
</dbReference>
<evidence type="ECO:0000313" key="2">
    <source>
        <dbReference type="EMBL" id="PAS91870.1"/>
    </source>
</evidence>
<protein>
    <recommendedName>
        <fullName evidence="5">Heavy-metal-associated domain-containing protein</fullName>
    </recommendedName>
</protein>
<proteinExistence type="predicted"/>
<reference evidence="1 4" key="1">
    <citation type="submission" date="2016-08" db="EMBL/GenBank/DDBJ databases">
        <title>Candidatus Dactylopiibacterium carminicum genome sequence.</title>
        <authorList>
            <person name="Ramirez-Puebla S.T."/>
            <person name="Ormeno-Orrillo E."/>
            <person name="Vera-Ponce De Leon A."/>
            <person name="Luis L."/>
            <person name="Sanchez-Flores A."/>
            <person name="Monica R."/>
            <person name="Martinez-Romero E."/>
        </authorList>
    </citation>
    <scope>NUCLEOTIDE SEQUENCE [LARGE SCALE GENOMIC DNA]</scope>
    <source>
        <strain evidence="1">END1</strain>
    </source>
</reference>
<evidence type="ECO:0000313" key="4">
    <source>
        <dbReference type="Proteomes" id="UP000623509"/>
    </source>
</evidence>
<dbReference type="Gene3D" id="3.30.70.100">
    <property type="match status" value="1"/>
</dbReference>
<dbReference type="CDD" id="cd00371">
    <property type="entry name" value="HMA"/>
    <property type="match status" value="1"/>
</dbReference>
<reference evidence="2 3" key="2">
    <citation type="submission" date="2017-07" db="EMBL/GenBank/DDBJ databases">
        <title>Candidatus Dactylopiibacterium carminicum, a nitrogen-fixing symbiont of the cochineal insect Dactylopius coccus and Dactylopius opuntiae (Hemiptera: Coccoidea: Dactylopiidae).</title>
        <authorList>
            <person name="Vera A."/>
        </authorList>
    </citation>
    <scope>NUCLEOTIDE SEQUENCE [LARGE SCALE GENOMIC DNA]</scope>
    <source>
        <strain evidence="2 3">NFDCM</strain>
    </source>
</reference>
<evidence type="ECO:0000313" key="1">
    <source>
        <dbReference type="EMBL" id="KAF7598218.1"/>
    </source>
</evidence>
<accession>A0A272EQ87</accession>
<organism evidence="2 3">
    <name type="scientific">Candidatus Dactylopiibacterium carminicum</name>
    <dbReference type="NCBI Taxonomy" id="857335"/>
    <lineage>
        <taxon>Bacteria</taxon>
        <taxon>Pseudomonadati</taxon>
        <taxon>Pseudomonadota</taxon>
        <taxon>Betaproteobacteria</taxon>
        <taxon>Rhodocyclales</taxon>
        <taxon>Rhodocyclaceae</taxon>
        <taxon>Candidatus Dactylopiibacterium</taxon>
    </lineage>
</organism>
<keyword evidence="4" id="KW-1185">Reference proteome</keyword>
<name>A0A272EQ87_9RHOO</name>
<dbReference type="Proteomes" id="UP000623509">
    <property type="component" value="Unassembled WGS sequence"/>
</dbReference>
<dbReference type="InterPro" id="IPR006121">
    <property type="entry name" value="HMA_dom"/>
</dbReference>
<evidence type="ECO:0008006" key="5">
    <source>
        <dbReference type="Google" id="ProtNLM"/>
    </source>
</evidence>
<gene>
    <name evidence="1" type="ORF">BGI27_14485</name>
    <name evidence="2" type="ORF">CGU29_14105</name>
</gene>
<dbReference type="Proteomes" id="UP000216107">
    <property type="component" value="Unassembled WGS sequence"/>
</dbReference>
<sequence length="112" mass="12195">MKELETFRRFAGSVQIAHHIPGRIRFKLGAIELDAEGKAMLADARRFQGALDTLPGVKAIRLNLLARSCTVEYDPAVIPQKAWPDLLAGVDSPEAGALIRIVAEKYAEIANA</sequence>
<comment type="caution">
    <text evidence="2">The sequence shown here is derived from an EMBL/GenBank/DDBJ whole genome shotgun (WGS) entry which is preliminary data.</text>
</comment>
<dbReference type="EMBL" id="NMRN01000056">
    <property type="protein sequence ID" value="PAS91870.1"/>
    <property type="molecule type" value="Genomic_DNA"/>
</dbReference>
<dbReference type="AlphaFoldDB" id="A0A272EQ87"/>
<dbReference type="EMBL" id="MDUX01000058">
    <property type="protein sequence ID" value="KAF7598218.1"/>
    <property type="molecule type" value="Genomic_DNA"/>
</dbReference>
<dbReference type="OrthoDB" id="9131875at2"/>
<evidence type="ECO:0000313" key="3">
    <source>
        <dbReference type="Proteomes" id="UP000216107"/>
    </source>
</evidence>
<dbReference type="RefSeq" id="WP_095525562.1">
    <property type="nucleotide sequence ID" value="NZ_MDUX01000058.1"/>
</dbReference>